<reference evidence="2" key="2">
    <citation type="submission" date="2021-01" db="EMBL/GenBank/DDBJ databases">
        <authorList>
            <person name="Schikora-Tamarit M.A."/>
        </authorList>
    </citation>
    <scope>NUCLEOTIDE SEQUENCE</scope>
    <source>
        <strain evidence="2">CBS6341</strain>
    </source>
</reference>
<protein>
    <recommendedName>
        <fullName evidence="1">BOD1/SHG1 domain-containing protein</fullName>
    </recommendedName>
</protein>
<dbReference type="AlphaFoldDB" id="A0A9P8PJ74"/>
<evidence type="ECO:0000259" key="1">
    <source>
        <dbReference type="Pfam" id="PF05205"/>
    </source>
</evidence>
<dbReference type="Proteomes" id="UP000769528">
    <property type="component" value="Unassembled WGS sequence"/>
</dbReference>
<feature type="domain" description="BOD1/SHG1" evidence="1">
    <location>
        <begin position="13"/>
        <end position="116"/>
    </location>
</feature>
<sequence length="143" mass="16386">MNISDNKSINVLYKRKGHFDAKREELVKNFKQTEAYGNLVTTAKQIVESIIRNNPKLLVKNRGQLTALIEGTISRYVQSMVNYQKPDPLKMKLENDEINVSGIGIESVYSLIEEEIKDSTICSYSLKEELMETLKELRKTVSD</sequence>
<gene>
    <name evidence="2" type="ORF">WICMUC_004362</name>
</gene>
<accession>A0A9P8PJ74</accession>
<proteinExistence type="predicted"/>
<dbReference type="Pfam" id="PF05205">
    <property type="entry name" value="COMPASS-Shg1"/>
    <property type="match status" value="1"/>
</dbReference>
<reference evidence="2" key="1">
    <citation type="journal article" date="2021" name="Open Biol.">
        <title>Shared evolutionary footprints suggest mitochondrial oxidative damage underlies multiple complex I losses in fungi.</title>
        <authorList>
            <person name="Schikora-Tamarit M.A."/>
            <person name="Marcet-Houben M."/>
            <person name="Nosek J."/>
            <person name="Gabaldon T."/>
        </authorList>
    </citation>
    <scope>NUCLEOTIDE SEQUENCE</scope>
    <source>
        <strain evidence="2">CBS6341</strain>
    </source>
</reference>
<comment type="caution">
    <text evidence="2">The sequence shown here is derived from an EMBL/GenBank/DDBJ whole genome shotgun (WGS) entry which is preliminary data.</text>
</comment>
<evidence type="ECO:0000313" key="3">
    <source>
        <dbReference type="Proteomes" id="UP000769528"/>
    </source>
</evidence>
<evidence type="ECO:0000313" key="2">
    <source>
        <dbReference type="EMBL" id="KAH3672267.1"/>
    </source>
</evidence>
<keyword evidence="3" id="KW-1185">Reference proteome</keyword>
<dbReference type="OrthoDB" id="5579731at2759"/>
<name>A0A9P8PJ74_9ASCO</name>
<organism evidence="2 3">
    <name type="scientific">Wickerhamomyces mucosus</name>
    <dbReference type="NCBI Taxonomy" id="1378264"/>
    <lineage>
        <taxon>Eukaryota</taxon>
        <taxon>Fungi</taxon>
        <taxon>Dikarya</taxon>
        <taxon>Ascomycota</taxon>
        <taxon>Saccharomycotina</taxon>
        <taxon>Saccharomycetes</taxon>
        <taxon>Phaffomycetales</taxon>
        <taxon>Wickerhamomycetaceae</taxon>
        <taxon>Wickerhamomyces</taxon>
    </lineage>
</organism>
<dbReference type="InterPro" id="IPR055264">
    <property type="entry name" value="BOD1/SHG1_dom"/>
</dbReference>
<dbReference type="EMBL" id="JAEUBF010001168">
    <property type="protein sequence ID" value="KAH3672267.1"/>
    <property type="molecule type" value="Genomic_DNA"/>
</dbReference>